<comment type="caution">
    <text evidence="1">The sequence shown here is derived from an EMBL/GenBank/DDBJ whole genome shotgun (WGS) entry which is preliminary data.</text>
</comment>
<evidence type="ECO:0000313" key="2">
    <source>
        <dbReference type="Proteomes" id="UP001189000"/>
    </source>
</evidence>
<gene>
    <name evidence="1" type="ORF">CMU51_06880</name>
</gene>
<dbReference type="Proteomes" id="UP001189000">
    <property type="component" value="Unassembled WGS sequence"/>
</dbReference>
<name>A0AAE4P0L7_9FLAO</name>
<dbReference type="AlphaFoldDB" id="A0AAE4P0L7"/>
<organism evidence="1 2">
    <name type="scientific">Elizabethkingia anophelis</name>
    <dbReference type="NCBI Taxonomy" id="1117645"/>
    <lineage>
        <taxon>Bacteria</taxon>
        <taxon>Pseudomonadati</taxon>
        <taxon>Bacteroidota</taxon>
        <taxon>Flavobacteriia</taxon>
        <taxon>Flavobacteriales</taxon>
        <taxon>Weeksellaceae</taxon>
        <taxon>Elizabethkingia</taxon>
    </lineage>
</organism>
<proteinExistence type="predicted"/>
<reference evidence="1" key="1">
    <citation type="submission" date="2023-02" db="EMBL/GenBank/DDBJ databases">
        <title>Elizabethkingia anophelis draft genomes.</title>
        <authorList>
            <person name="Nicholson A.C."/>
            <person name="Whitney A.M."/>
            <person name="Humrighouse B.W."/>
            <person name="Villarma A."/>
            <person name="Bell M."/>
            <person name="Mcquiston J."/>
        </authorList>
    </citation>
    <scope>NUCLEOTIDE SEQUENCE</scope>
    <source>
        <strain evidence="1">B4955</strain>
    </source>
</reference>
<sequence>MFFFDFGIFGTIFYYLYINKQFMKNLLLTGLFGSMVAVSCSTANQAQSARNDNYSLKGTWQITNVDYDKNYKIKPFDEGVDINCFVGSQWKLVPNNNTGSYSISEAACPGVNTQFKFNVTTDRQFSFKKIPNGTKAKTVTAGYFLQLQNQSPNSFELVQTVGDSSAPVNVVYHFQKIN</sequence>
<dbReference type="EMBL" id="NWGY01000008">
    <property type="protein sequence ID" value="MDV3663782.1"/>
    <property type="molecule type" value="Genomic_DNA"/>
</dbReference>
<accession>A0AAE4P0L7</accession>
<evidence type="ECO:0000313" key="1">
    <source>
        <dbReference type="EMBL" id="MDV3663782.1"/>
    </source>
</evidence>
<protein>
    <submittedName>
        <fullName evidence="1">Uncharacterized protein</fullName>
    </submittedName>
</protein>